<evidence type="ECO:0000313" key="3">
    <source>
        <dbReference type="EMBL" id="SDP06161.1"/>
    </source>
</evidence>
<dbReference type="Proteomes" id="UP000186756">
    <property type="component" value="Unassembled WGS sequence"/>
</dbReference>
<sequence>MTTLTLPEPIAAYFAAEHSPDALAHCFTAHAVMKDFGHTYTGINAIKVFMAEASLKYSATTVPLTIEREDGSQLVRARVSGHFPGSPTVLSYRFRLERGLIASLEVTA</sequence>
<proteinExistence type="predicted"/>
<gene>
    <name evidence="2" type="ORF">BVK86_13380</name>
    <name evidence="1" type="ORF">F7R15_11520</name>
    <name evidence="3" type="ORF">SAMN04490202_2744</name>
</gene>
<dbReference type="SUPFAM" id="SSF54427">
    <property type="entry name" value="NTF2-like"/>
    <property type="match status" value="1"/>
</dbReference>
<dbReference type="EMBL" id="VZPS01000006">
    <property type="protein sequence ID" value="KAB0485613.1"/>
    <property type="molecule type" value="Genomic_DNA"/>
</dbReference>
<keyword evidence="4" id="KW-1185">Reference proteome</keyword>
<evidence type="ECO:0000313" key="6">
    <source>
        <dbReference type="Proteomes" id="UP000460142"/>
    </source>
</evidence>
<dbReference type="EMBL" id="LT629709">
    <property type="protein sequence ID" value="SDP06161.1"/>
    <property type="molecule type" value="Genomic_DNA"/>
</dbReference>
<protein>
    <submittedName>
        <fullName evidence="1">Nuclear transport factor 2 family protein</fullName>
    </submittedName>
    <submittedName>
        <fullName evidence="2">Polyketide cyclase</fullName>
    </submittedName>
</protein>
<reference evidence="4" key="3">
    <citation type="submission" date="2017-01" db="EMBL/GenBank/DDBJ databases">
        <authorList>
            <person name="Poblete-Castro I."/>
        </authorList>
    </citation>
    <scope>NUCLEOTIDE SEQUENCE [LARGE SCALE GENOMIC DNA]</scope>
    <source>
        <strain evidence="4">DSM 18361 / CCUG 53116 / MT1</strain>
    </source>
</reference>
<dbReference type="OrthoDB" id="8684708at2"/>
<reference evidence="1 6" key="4">
    <citation type="submission" date="2019-09" db="EMBL/GenBank/DDBJ databases">
        <title>Draft genome sequences of 48 bacterial type strains from the CCUG.</title>
        <authorList>
            <person name="Tunovic T."/>
            <person name="Pineiro-Iglesias B."/>
            <person name="Unosson C."/>
            <person name="Inganas E."/>
            <person name="Ohlen M."/>
            <person name="Cardew S."/>
            <person name="Jensie-Markopoulos S."/>
            <person name="Salva-Serra F."/>
            <person name="Jaen-Luchoro D."/>
            <person name="Karlsson R."/>
            <person name="Svensson-Stadler L."/>
            <person name="Chun J."/>
            <person name="Moore E."/>
        </authorList>
    </citation>
    <scope>NUCLEOTIDE SEQUENCE [LARGE SCALE GENOMIC DNA]</scope>
    <source>
        <strain evidence="1 6">CCUG 53116</strain>
    </source>
</reference>
<name>A0A1H0PM48_PSERE</name>
<dbReference type="EMBL" id="MSTQ01000007">
    <property type="protein sequence ID" value="OLU02470.1"/>
    <property type="molecule type" value="Genomic_DNA"/>
</dbReference>
<dbReference type="InterPro" id="IPR032710">
    <property type="entry name" value="NTF2-like_dom_sf"/>
</dbReference>
<evidence type="ECO:0000313" key="2">
    <source>
        <dbReference type="EMBL" id="OLU02470.1"/>
    </source>
</evidence>
<dbReference type="Proteomes" id="UP000198549">
    <property type="component" value="Chromosome I"/>
</dbReference>
<evidence type="ECO:0000313" key="4">
    <source>
        <dbReference type="Proteomes" id="UP000186756"/>
    </source>
</evidence>
<dbReference type="Proteomes" id="UP000460142">
    <property type="component" value="Unassembled WGS sequence"/>
</dbReference>
<accession>A0A1H0PM48</accession>
<dbReference type="Gene3D" id="3.10.450.50">
    <property type="match status" value="1"/>
</dbReference>
<organism evidence="3 5">
    <name type="scientific">Pseudomonas reinekei</name>
    <dbReference type="NCBI Taxonomy" id="395598"/>
    <lineage>
        <taxon>Bacteria</taxon>
        <taxon>Pseudomonadati</taxon>
        <taxon>Pseudomonadota</taxon>
        <taxon>Gammaproteobacteria</taxon>
        <taxon>Pseudomonadales</taxon>
        <taxon>Pseudomonadaceae</taxon>
        <taxon>Pseudomonas</taxon>
    </lineage>
</organism>
<evidence type="ECO:0000313" key="1">
    <source>
        <dbReference type="EMBL" id="KAB0485613.1"/>
    </source>
</evidence>
<reference evidence="3 5" key="1">
    <citation type="submission" date="2016-10" db="EMBL/GenBank/DDBJ databases">
        <authorList>
            <person name="de Groot N.N."/>
        </authorList>
    </citation>
    <scope>NUCLEOTIDE SEQUENCE [LARGE SCALE GENOMIC DNA]</scope>
    <source>
        <strain evidence="3 5">BS3776</strain>
    </source>
</reference>
<dbReference type="RefSeq" id="WP_075946879.1">
    <property type="nucleotide sequence ID" value="NZ_LT629709.1"/>
</dbReference>
<reference evidence="2" key="2">
    <citation type="submission" date="2017-01" db="EMBL/GenBank/DDBJ databases">
        <authorList>
            <person name="Mah S.A."/>
            <person name="Swanson W.J."/>
            <person name="Moy G.W."/>
            <person name="Vacquier V.D."/>
        </authorList>
    </citation>
    <scope>NUCLEOTIDE SEQUENCE [LARGE SCALE GENOMIC DNA]</scope>
    <source>
        <strain evidence="2">MT1</strain>
    </source>
</reference>
<dbReference type="AlphaFoldDB" id="A0A1H0PM48"/>
<evidence type="ECO:0000313" key="5">
    <source>
        <dbReference type="Proteomes" id="UP000198549"/>
    </source>
</evidence>